<evidence type="ECO:0000256" key="4">
    <source>
        <dbReference type="ARBA" id="ARBA00022485"/>
    </source>
</evidence>
<accession>A0A0M4LG04</accession>
<evidence type="ECO:0000256" key="6">
    <source>
        <dbReference type="ARBA" id="ARBA00022723"/>
    </source>
</evidence>
<dbReference type="Gene3D" id="3.20.20.70">
    <property type="entry name" value="Aldolase class I"/>
    <property type="match status" value="1"/>
</dbReference>
<keyword evidence="13" id="KW-1185">Reference proteome</keyword>
<sequence length="313" mass="36053">MNKTWNESVRSSLKNANDCNEYFDNDRFQDGNFPIKIPLEFAKRIDKTNPLDPLLLQILPKERQSKKGFIDSPVYDEEFSPVKGLIHKYPSRVLLISSSVCAIHCQYCFRQNFDYDDNDVLKNWADIQNYLSKRIEVNEVVLSGGDPLTLSDKKINKILRKIESIQHIKTLRIHTRTAVVIPSRITEELIASLNQTKLKVVIVFHINHAQEISDEFVNNIKALRNHILLNQSVFLRDVNDDSKTLAELSYKLFEASILPYYIHLLDKVSGAESFLISDNQAHKIYKALQNMVPGYLLPKLVRDEGGESKRLVI</sequence>
<dbReference type="GO" id="GO:0016853">
    <property type="term" value="F:isomerase activity"/>
    <property type="evidence" value="ECO:0007669"/>
    <property type="project" value="UniProtKB-KW"/>
</dbReference>
<comment type="similarity">
    <text evidence="3">Belongs to the radical SAM superfamily. KamA family.</text>
</comment>
<evidence type="ECO:0000313" key="13">
    <source>
        <dbReference type="Proteomes" id="UP000068905"/>
    </source>
</evidence>
<proteinExistence type="inferred from homology"/>
<dbReference type="STRING" id="1125411.W908_06480"/>
<keyword evidence="5" id="KW-0949">S-adenosyl-L-methionine</keyword>
<reference evidence="12 13" key="1">
    <citation type="journal article" date="2015" name="Genome Announc.">
        <title>Genome Sequence of 'Candidatus Thioglobus singularis' Strain PS1, a Mixotroph from the SUP05 Clade of Marine Gammaproteobacteria.</title>
        <authorList>
            <person name="Marshall K.T."/>
            <person name="Morris R.M."/>
        </authorList>
    </citation>
    <scope>NUCLEOTIDE SEQUENCE [LARGE SCALE GENOMIC DNA]</scope>
    <source>
        <strain evidence="12 13">PS1</strain>
    </source>
</reference>
<evidence type="ECO:0000256" key="8">
    <source>
        <dbReference type="ARBA" id="ARBA00023004"/>
    </source>
</evidence>
<dbReference type="InterPro" id="IPR007197">
    <property type="entry name" value="rSAM"/>
</dbReference>
<evidence type="ECO:0000256" key="10">
    <source>
        <dbReference type="ARBA" id="ARBA00023235"/>
    </source>
</evidence>
<dbReference type="GO" id="GO:0051539">
    <property type="term" value="F:4 iron, 4 sulfur cluster binding"/>
    <property type="evidence" value="ECO:0007669"/>
    <property type="project" value="UniProtKB-KW"/>
</dbReference>
<dbReference type="SFLD" id="SFLDG01070">
    <property type="entry name" value="PLP-dependent"/>
    <property type="match status" value="1"/>
</dbReference>
<dbReference type="PROSITE" id="PS51918">
    <property type="entry name" value="RADICAL_SAM"/>
    <property type="match status" value="1"/>
</dbReference>
<dbReference type="RefSeq" id="WP_053820415.1">
    <property type="nucleotide sequence ID" value="NZ_CP006911.1"/>
</dbReference>
<keyword evidence="7" id="KW-0663">Pyridoxal phosphate</keyword>
<evidence type="ECO:0000256" key="9">
    <source>
        <dbReference type="ARBA" id="ARBA00023014"/>
    </source>
</evidence>
<organism evidence="12 13">
    <name type="scientific">Candidatus Pseudothioglobus singularis PS1</name>
    <dbReference type="NCBI Taxonomy" id="1125411"/>
    <lineage>
        <taxon>Bacteria</taxon>
        <taxon>Pseudomonadati</taxon>
        <taxon>Pseudomonadota</taxon>
        <taxon>Gammaproteobacteria</taxon>
        <taxon>Candidatus Pseudothioglobaceae</taxon>
        <taxon>Candidatus Pseudothioglobus</taxon>
    </lineage>
</organism>
<dbReference type="OrthoDB" id="9770937at2"/>
<comment type="cofactor">
    <cofactor evidence="1">
        <name>pyridoxal 5'-phosphate</name>
        <dbReference type="ChEBI" id="CHEBI:597326"/>
    </cofactor>
</comment>
<dbReference type="InterPro" id="IPR013785">
    <property type="entry name" value="Aldolase_TIM"/>
</dbReference>
<dbReference type="AlphaFoldDB" id="A0A0M4LG04"/>
<keyword evidence="9" id="KW-0411">Iron-sulfur</keyword>
<dbReference type="PANTHER" id="PTHR30538:SF1">
    <property type="entry name" value="L-LYSINE 2,3-AMINOMUTASE"/>
    <property type="match status" value="1"/>
</dbReference>
<dbReference type="CDD" id="cd01335">
    <property type="entry name" value="Radical_SAM"/>
    <property type="match status" value="1"/>
</dbReference>
<dbReference type="GO" id="GO:0046872">
    <property type="term" value="F:metal ion binding"/>
    <property type="evidence" value="ECO:0007669"/>
    <property type="project" value="UniProtKB-KW"/>
</dbReference>
<dbReference type="Proteomes" id="UP000068905">
    <property type="component" value="Chromosome"/>
</dbReference>
<dbReference type="NCBIfam" id="TIGR00238">
    <property type="entry name" value="KamA family radical SAM protein"/>
    <property type="match status" value="1"/>
</dbReference>
<dbReference type="EMBL" id="CP006911">
    <property type="protein sequence ID" value="ALE02206.1"/>
    <property type="molecule type" value="Genomic_DNA"/>
</dbReference>
<dbReference type="InterPro" id="IPR058240">
    <property type="entry name" value="rSAM_sf"/>
</dbReference>
<dbReference type="SUPFAM" id="SSF102114">
    <property type="entry name" value="Radical SAM enzymes"/>
    <property type="match status" value="1"/>
</dbReference>
<dbReference type="KEGG" id="tsn:W908_06480"/>
<evidence type="ECO:0000313" key="12">
    <source>
        <dbReference type="EMBL" id="ALE02206.1"/>
    </source>
</evidence>
<evidence type="ECO:0000259" key="11">
    <source>
        <dbReference type="PROSITE" id="PS51918"/>
    </source>
</evidence>
<comment type="cofactor">
    <cofactor evidence="2">
        <name>[4Fe-4S] cluster</name>
        <dbReference type="ChEBI" id="CHEBI:49883"/>
    </cofactor>
</comment>
<feature type="domain" description="Radical SAM core" evidence="11">
    <location>
        <begin position="87"/>
        <end position="307"/>
    </location>
</feature>
<dbReference type="SFLD" id="SFLDS00029">
    <property type="entry name" value="Radical_SAM"/>
    <property type="match status" value="1"/>
</dbReference>
<protein>
    <submittedName>
        <fullName evidence="12">L-lysine 2,3-aminomutase</fullName>
    </submittedName>
</protein>
<dbReference type="InterPro" id="IPR003739">
    <property type="entry name" value="Lys_aminomutase/Glu_NH3_mut"/>
</dbReference>
<dbReference type="PANTHER" id="PTHR30538">
    <property type="entry name" value="LYSINE 2,3-AMINOMUTASE-RELATED"/>
    <property type="match status" value="1"/>
</dbReference>
<gene>
    <name evidence="12" type="ORF">W908_06480</name>
</gene>
<keyword evidence="4" id="KW-0004">4Fe-4S</keyword>
<keyword evidence="6" id="KW-0479">Metal-binding</keyword>
<evidence type="ECO:0000256" key="7">
    <source>
        <dbReference type="ARBA" id="ARBA00022898"/>
    </source>
</evidence>
<keyword evidence="10" id="KW-0413">Isomerase</keyword>
<evidence type="ECO:0000256" key="3">
    <source>
        <dbReference type="ARBA" id="ARBA00008703"/>
    </source>
</evidence>
<keyword evidence="8" id="KW-0408">Iron</keyword>
<evidence type="ECO:0000256" key="2">
    <source>
        <dbReference type="ARBA" id="ARBA00001966"/>
    </source>
</evidence>
<dbReference type="PATRIC" id="fig|1125411.7.peg.1278"/>
<dbReference type="Pfam" id="PF04055">
    <property type="entry name" value="Radical_SAM"/>
    <property type="match status" value="1"/>
</dbReference>
<evidence type="ECO:0000256" key="5">
    <source>
        <dbReference type="ARBA" id="ARBA00022691"/>
    </source>
</evidence>
<evidence type="ECO:0000256" key="1">
    <source>
        <dbReference type="ARBA" id="ARBA00001933"/>
    </source>
</evidence>
<name>A0A0M4LG04_9GAMM</name>